<accession>A0A2M9DE95</accession>
<dbReference type="Gene3D" id="3.40.50.300">
    <property type="entry name" value="P-loop containing nucleotide triphosphate hydrolases"/>
    <property type="match status" value="1"/>
</dbReference>
<evidence type="ECO:0000313" key="2">
    <source>
        <dbReference type="EMBL" id="APX89275.1"/>
    </source>
</evidence>
<dbReference type="SUPFAM" id="SSF52540">
    <property type="entry name" value="P-loop containing nucleoside triphosphate hydrolases"/>
    <property type="match status" value="1"/>
</dbReference>
<dbReference type="Proteomes" id="UP000187266">
    <property type="component" value="Chromosome"/>
</dbReference>
<evidence type="ECO:0000259" key="1">
    <source>
        <dbReference type="SMART" id="SM00382"/>
    </source>
</evidence>
<dbReference type="InterPro" id="IPR003593">
    <property type="entry name" value="AAA+_ATPase"/>
</dbReference>
<protein>
    <submittedName>
        <fullName evidence="2">DNA polymerase III subunit delta</fullName>
    </submittedName>
</protein>
<dbReference type="AlphaFoldDB" id="A0A1U7DH65"/>
<dbReference type="PANTHER" id="PTHR11669:SF8">
    <property type="entry name" value="DNA POLYMERASE III SUBUNIT DELTA"/>
    <property type="match status" value="1"/>
</dbReference>
<proteinExistence type="predicted"/>
<dbReference type="NCBIfam" id="NF005677">
    <property type="entry name" value="PRK07471.1"/>
    <property type="match status" value="1"/>
</dbReference>
<organism evidence="2 3">
    <name type="scientific">Brevirhabdus pacifica</name>
    <dbReference type="NCBI Taxonomy" id="1267768"/>
    <lineage>
        <taxon>Bacteria</taxon>
        <taxon>Pseudomonadati</taxon>
        <taxon>Pseudomonadota</taxon>
        <taxon>Alphaproteobacteria</taxon>
        <taxon>Rhodobacterales</taxon>
        <taxon>Paracoccaceae</taxon>
        <taxon>Brevirhabdus</taxon>
    </lineage>
</organism>
<dbReference type="SMART" id="SM00382">
    <property type="entry name" value="AAA"/>
    <property type="match status" value="1"/>
</dbReference>
<name>A0A1U7DH65_9RHOB</name>
<keyword evidence="3" id="KW-1185">Reference proteome</keyword>
<dbReference type="RefSeq" id="WP_076979298.1">
    <property type="nucleotide sequence ID" value="NZ_CP019124.1"/>
</dbReference>
<reference evidence="2 3" key="1">
    <citation type="submission" date="2017-01" db="EMBL/GenBank/DDBJ databases">
        <title>Genomic analysis of Xuhuaishuia manganoxidans DY6-4.</title>
        <authorList>
            <person name="Wang X."/>
        </authorList>
    </citation>
    <scope>NUCLEOTIDE SEQUENCE [LARGE SCALE GENOMIC DNA]</scope>
    <source>
        <strain evidence="2 3">DY6-4</strain>
    </source>
</reference>
<gene>
    <name evidence="2" type="ORF">BV394_05715</name>
</gene>
<dbReference type="InterPro" id="IPR050238">
    <property type="entry name" value="DNA_Rep/Repair_Clamp_Loader"/>
</dbReference>
<accession>A0A1U7DH65</accession>
<dbReference type="EMBL" id="CP019124">
    <property type="protein sequence ID" value="APX89275.1"/>
    <property type="molecule type" value="Genomic_DNA"/>
</dbReference>
<dbReference type="STRING" id="1267768.BV394_05715"/>
<dbReference type="GO" id="GO:0006261">
    <property type="term" value="P:DNA-templated DNA replication"/>
    <property type="evidence" value="ECO:0007669"/>
    <property type="project" value="TreeGrafter"/>
</dbReference>
<evidence type="ECO:0000313" key="3">
    <source>
        <dbReference type="Proteomes" id="UP000187266"/>
    </source>
</evidence>
<dbReference type="Pfam" id="PF13177">
    <property type="entry name" value="DNA_pol3_delta2"/>
    <property type="match status" value="1"/>
</dbReference>
<dbReference type="InterPro" id="IPR027417">
    <property type="entry name" value="P-loop_NTPase"/>
</dbReference>
<dbReference type="GO" id="GO:0009360">
    <property type="term" value="C:DNA polymerase III complex"/>
    <property type="evidence" value="ECO:0007669"/>
    <property type="project" value="TreeGrafter"/>
</dbReference>
<feature type="domain" description="AAA+ ATPase" evidence="1">
    <location>
        <begin position="41"/>
        <end position="208"/>
    </location>
</feature>
<dbReference type="OrthoDB" id="9811073at2"/>
<dbReference type="PANTHER" id="PTHR11669">
    <property type="entry name" value="REPLICATION FACTOR C / DNA POLYMERASE III GAMMA-TAU SUBUNIT"/>
    <property type="match status" value="1"/>
</dbReference>
<sequence>MNDIPESDRLPEAPHPRETVALFGQEAAEAAFLEAFSTGRLHHGWLITGPRGVGKATLAWRMARFLLANPPAAAEGGLFGDTDPAPAPKDLDIGPDHPVARRIAARSEPGLFHLKRGINDKTGRLRNEIVVDEVRRLKEFFALSSTDGGRRVVIVDSADELNTSAANALLKLLEEPPANATLLLVSHQPSGLLPTIRSRCRVLRCAPLAPPVLAQAMDQAGIVPSGPKGASDEEVARGLAQLAGGSVGDAIGLISLDGLKTYGELVALMGGLPRLDRGRALKLAERAAARGAEDHLALLIRLIDLFLTRLARSGATGAPPPEAVPGEAALLMRLCPSARAARGWAELSQELSARASHARAVNLDPAALILDMVFRIDRRAADLVAPAGAGAP</sequence>